<evidence type="ECO:0000313" key="4">
    <source>
        <dbReference type="Proteomes" id="UP000594263"/>
    </source>
</evidence>
<feature type="region of interest" description="Disordered" evidence="1">
    <location>
        <begin position="1"/>
        <end position="41"/>
    </location>
</feature>
<keyword evidence="4" id="KW-1185">Reference proteome</keyword>
<evidence type="ECO:0000313" key="3">
    <source>
        <dbReference type="EnsemblPlants" id="Kaladp0105s0001.1.v1.1"/>
    </source>
</evidence>
<protein>
    <recommendedName>
        <fullName evidence="2">ATG1a/b/c MIT domain-containing protein</fullName>
    </recommendedName>
</protein>
<dbReference type="Proteomes" id="UP000594263">
    <property type="component" value="Unplaced"/>
</dbReference>
<evidence type="ECO:0000256" key="1">
    <source>
        <dbReference type="SAM" id="MobiDB-lite"/>
    </source>
</evidence>
<feature type="compositionally biased region" description="Polar residues" evidence="1">
    <location>
        <begin position="17"/>
        <end position="30"/>
    </location>
</feature>
<proteinExistence type="predicted"/>
<dbReference type="AlphaFoldDB" id="A0A7N1A7L7"/>
<dbReference type="EnsemblPlants" id="Kaladp0105s0001.1.v1.1">
    <property type="protein sequence ID" value="Kaladp0105s0001.1.v1.1"/>
    <property type="gene ID" value="Kaladp0105s0001.v1.1"/>
</dbReference>
<reference evidence="3" key="1">
    <citation type="submission" date="2021-01" db="UniProtKB">
        <authorList>
            <consortium name="EnsemblPlants"/>
        </authorList>
    </citation>
    <scope>IDENTIFICATION</scope>
</reference>
<dbReference type="Pfam" id="PF24497">
    <property type="entry name" value="MIT_ATG1"/>
    <property type="match status" value="1"/>
</dbReference>
<evidence type="ECO:0000259" key="2">
    <source>
        <dbReference type="Pfam" id="PF24497"/>
    </source>
</evidence>
<feature type="domain" description="ATG1a/b/c MIT" evidence="2">
    <location>
        <begin position="1"/>
        <end position="62"/>
    </location>
</feature>
<sequence length="166" mass="18502">MEGSPNQHSAKWRNAGRNRTSSDMQESLDVSNDEEPEDLSSKIEREFLTEVGRAEELAQVIEAGSAEMPDAMESIFQSALSLGRDGAVDELMDNVENASLLYSKAVQLLVFILVEAPSLILNPPLSLTSSDRYRLRTYIDILKNRLGHSRSQRLALLKSEELRSPP</sequence>
<dbReference type="Gramene" id="Kaladp0105s0001.1.v1.1">
    <property type="protein sequence ID" value="Kaladp0105s0001.1.v1.1"/>
    <property type="gene ID" value="Kaladp0105s0001.v1.1"/>
</dbReference>
<dbReference type="InterPro" id="IPR056281">
    <property type="entry name" value="MIT_ATG1a/b/c"/>
</dbReference>
<name>A0A7N1A7L7_KALFE</name>
<organism evidence="3 4">
    <name type="scientific">Kalanchoe fedtschenkoi</name>
    <name type="common">Lavender scallops</name>
    <name type="synonym">South American air plant</name>
    <dbReference type="NCBI Taxonomy" id="63787"/>
    <lineage>
        <taxon>Eukaryota</taxon>
        <taxon>Viridiplantae</taxon>
        <taxon>Streptophyta</taxon>
        <taxon>Embryophyta</taxon>
        <taxon>Tracheophyta</taxon>
        <taxon>Spermatophyta</taxon>
        <taxon>Magnoliopsida</taxon>
        <taxon>eudicotyledons</taxon>
        <taxon>Gunneridae</taxon>
        <taxon>Pentapetalae</taxon>
        <taxon>Saxifragales</taxon>
        <taxon>Crassulaceae</taxon>
        <taxon>Kalanchoe</taxon>
    </lineage>
</organism>
<dbReference type="OMA" id="AKWRNAG"/>
<accession>A0A7N1A7L7</accession>